<dbReference type="Pfam" id="PF11951">
    <property type="entry name" value="Fungal_trans_2"/>
    <property type="match status" value="1"/>
</dbReference>
<dbReference type="Proteomes" id="UP000766486">
    <property type="component" value="Unassembled WGS sequence"/>
</dbReference>
<protein>
    <recommendedName>
        <fullName evidence="6">Arginine metabolism regulation protein II</fullName>
    </recommendedName>
</protein>
<evidence type="ECO:0000256" key="1">
    <source>
        <dbReference type="ARBA" id="ARBA00004123"/>
    </source>
</evidence>
<comment type="caution">
    <text evidence="4">The sequence shown here is derived from an EMBL/GenBank/DDBJ whole genome shotgun (WGS) entry which is preliminary data.</text>
</comment>
<proteinExistence type="predicted"/>
<name>A0ABY6TWE6_BIOOC</name>
<dbReference type="EMBL" id="CABFNS010000698">
    <property type="protein sequence ID" value="VUC23026.1"/>
    <property type="molecule type" value="Genomic_DNA"/>
</dbReference>
<dbReference type="PANTHER" id="PTHR37534:SF7">
    <property type="entry name" value="TRANSCRIPTIONAL ACTIVATOR PROTEIN UGA3"/>
    <property type="match status" value="1"/>
</dbReference>
<evidence type="ECO:0008006" key="6">
    <source>
        <dbReference type="Google" id="ProtNLM"/>
    </source>
</evidence>
<reference evidence="4 5" key="1">
    <citation type="submission" date="2019-06" db="EMBL/GenBank/DDBJ databases">
        <authorList>
            <person name="Broberg M."/>
        </authorList>
    </citation>
    <scope>NUCLEOTIDE SEQUENCE [LARGE SCALE GENOMIC DNA]</scope>
</reference>
<keyword evidence="2" id="KW-0539">Nucleus</keyword>
<gene>
    <name evidence="4" type="ORF">CLO192961_LOCUS98285</name>
</gene>
<organism evidence="4 5">
    <name type="scientific">Bionectria ochroleuca</name>
    <name type="common">Gliocladium roseum</name>
    <dbReference type="NCBI Taxonomy" id="29856"/>
    <lineage>
        <taxon>Eukaryota</taxon>
        <taxon>Fungi</taxon>
        <taxon>Dikarya</taxon>
        <taxon>Ascomycota</taxon>
        <taxon>Pezizomycotina</taxon>
        <taxon>Sordariomycetes</taxon>
        <taxon>Hypocreomycetidae</taxon>
        <taxon>Hypocreales</taxon>
        <taxon>Bionectriaceae</taxon>
        <taxon>Clonostachys</taxon>
    </lineage>
</organism>
<accession>A0ABY6TWE6</accession>
<comment type="subcellular location">
    <subcellularLocation>
        <location evidence="1">Nucleus</location>
    </subcellularLocation>
</comment>
<evidence type="ECO:0000313" key="4">
    <source>
        <dbReference type="EMBL" id="VUC23026.1"/>
    </source>
</evidence>
<feature type="region of interest" description="Disordered" evidence="3">
    <location>
        <begin position="1"/>
        <end position="32"/>
    </location>
</feature>
<dbReference type="InterPro" id="IPR021858">
    <property type="entry name" value="Fun_TF"/>
</dbReference>
<keyword evidence="5" id="KW-1185">Reference proteome</keyword>
<sequence length="714" mass="80509">MADAEGATAEAGELRDPRSRKPVFSGKYNDSGRLDTIAPSNLLRIEQDQADMSEALKSSVADQTVDSCLSSLDDRSKDGQENIASERAVGPFTVFDCRQDPGSHTTDSSEPLFDLDCSMPIPEEVNFSVNTEPFGFLNGSDNLLGWPDLFELDFPLHLDHSWVPSASLNQDSSPIHLASLTQHTSSLHLLDLGPVGEVERYDNPSSTLPGSSNAEKGPLYGPLYNTQFGKSVKAAKLDHEEAQTLLKHFHHHTLAHIWSMPVGKKTPFDTHIASAVETLARTTFMDQPVSHAALANLLALLAVSARHMAATTEQPGDTTLEYWDTYSKKMIKQAKWNWQQSLRHEIKPKLAKYKEHLMAAGALLCFAIVFDRQQDARALSIDAERLLRTIGLAKRRISRKVKLLHHTYSWNRIVGESSFVLRQYEKSEIDLAIRHLKASYANADRPEGPGSHTAQNPRLDDFLRFEPCSPSTLSEVTDPPETGEGLHDIHLEEAHCKSNPTYMLLYGISETWLSLLSQTTRLANVIEGIHSTKGRPDFEVTEAIEQRKGILESMICSYAVTSRPPRVSQEDRVRNMSRSNLVRAFNSALIIFFYRRIKKVHPLILQEHVNSVIQSLKVFDSFCKTETVDSSWSPWPAFISGCEAMFPDQREYISTWFDLALSKTGFTRYKTIKSFIMDLWRRQDEARKIRPASENQHLTWVQLSRELNVYMLLS</sequence>
<evidence type="ECO:0000313" key="5">
    <source>
        <dbReference type="Proteomes" id="UP000766486"/>
    </source>
</evidence>
<evidence type="ECO:0000256" key="2">
    <source>
        <dbReference type="ARBA" id="ARBA00023242"/>
    </source>
</evidence>
<evidence type="ECO:0000256" key="3">
    <source>
        <dbReference type="SAM" id="MobiDB-lite"/>
    </source>
</evidence>
<feature type="compositionally biased region" description="Low complexity" evidence="3">
    <location>
        <begin position="1"/>
        <end position="11"/>
    </location>
</feature>
<dbReference type="PANTHER" id="PTHR37534">
    <property type="entry name" value="TRANSCRIPTIONAL ACTIVATOR PROTEIN UGA3"/>
    <property type="match status" value="1"/>
</dbReference>